<organism evidence="3 4">
    <name type="scientific">Cohnella silvisoli</name>
    <dbReference type="NCBI Taxonomy" id="2873699"/>
    <lineage>
        <taxon>Bacteria</taxon>
        <taxon>Bacillati</taxon>
        <taxon>Bacillota</taxon>
        <taxon>Bacilli</taxon>
        <taxon>Bacillales</taxon>
        <taxon>Paenibacillaceae</taxon>
        <taxon>Cohnella</taxon>
    </lineage>
</organism>
<sequence>MIIDFHTHFNGGVYSEKSDAEHFISVMGKNGIEKSLLLPFDGFFSDFREDNDLVSEIVGRYPERFAGLGTIDPRQGETALREIDRCLDETNLIGFKFHSWLQAFGPLDVDFMRLAEEGNRRKALFFFHDGTPPYSEPFQLAELAKRFPDLTIVLGHAGLPDLWHESMLSALKYDNVWLCFCGTPFWGMKEMTERMNGERIVWGSDYPAAKEQDILERIKQVKYLPCSDNMKEKILYSNAVELLRKYEKNNPVVGGSR</sequence>
<dbReference type="Pfam" id="PF04909">
    <property type="entry name" value="Amidohydro_2"/>
    <property type="match status" value="1"/>
</dbReference>
<dbReference type="InterPro" id="IPR006680">
    <property type="entry name" value="Amidohydro-rel"/>
</dbReference>
<dbReference type="Gene3D" id="3.20.20.140">
    <property type="entry name" value="Metal-dependent hydrolases"/>
    <property type="match status" value="1"/>
</dbReference>
<feature type="domain" description="Amidohydrolase-related" evidence="2">
    <location>
        <begin position="48"/>
        <end position="244"/>
    </location>
</feature>
<dbReference type="Proteomes" id="UP001493487">
    <property type="component" value="Unassembled WGS sequence"/>
</dbReference>
<evidence type="ECO:0000313" key="4">
    <source>
        <dbReference type="Proteomes" id="UP001493487"/>
    </source>
</evidence>
<reference evidence="3 4" key="1">
    <citation type="journal article" date="2023" name="Genome Announc.">
        <title>Pan-Genome Analyses of the Genus Cohnella and Proposal of the Novel Species Cohnella silvisoli sp. nov., Isolated from Forest Soil.</title>
        <authorList>
            <person name="Wang C."/>
            <person name="Mao L."/>
            <person name="Bao G."/>
            <person name="Zhu H."/>
        </authorList>
    </citation>
    <scope>NUCLEOTIDE SEQUENCE [LARGE SCALE GENOMIC DNA]</scope>
    <source>
        <strain evidence="3 4">NL03-T5-1</strain>
    </source>
</reference>
<dbReference type="InterPro" id="IPR032466">
    <property type="entry name" value="Metal_Hydrolase"/>
</dbReference>
<keyword evidence="1" id="KW-0456">Lyase</keyword>
<dbReference type="RefSeq" id="WP_232190006.1">
    <property type="nucleotide sequence ID" value="NZ_JAIOAP010000026.1"/>
</dbReference>
<comment type="caution">
    <text evidence="3">The sequence shown here is derived from an EMBL/GenBank/DDBJ whole genome shotgun (WGS) entry which is preliminary data.</text>
</comment>
<name>A0ABV1L3R7_9BACL</name>
<dbReference type="EMBL" id="JASKHM010000027">
    <property type="protein sequence ID" value="MEQ4486927.1"/>
    <property type="molecule type" value="Genomic_DNA"/>
</dbReference>
<accession>A0ABV1L3R7</accession>
<evidence type="ECO:0000256" key="1">
    <source>
        <dbReference type="ARBA" id="ARBA00023239"/>
    </source>
</evidence>
<dbReference type="SUPFAM" id="SSF51556">
    <property type="entry name" value="Metallo-dependent hydrolases"/>
    <property type="match status" value="1"/>
</dbReference>
<dbReference type="InterPro" id="IPR032465">
    <property type="entry name" value="ACMSD"/>
</dbReference>
<protein>
    <submittedName>
        <fullName evidence="3">Amidohydrolase family protein</fullName>
    </submittedName>
</protein>
<keyword evidence="4" id="KW-1185">Reference proteome</keyword>
<evidence type="ECO:0000313" key="3">
    <source>
        <dbReference type="EMBL" id="MEQ4486927.1"/>
    </source>
</evidence>
<evidence type="ECO:0000259" key="2">
    <source>
        <dbReference type="Pfam" id="PF04909"/>
    </source>
</evidence>
<proteinExistence type="predicted"/>
<gene>
    <name evidence="3" type="ORF">QJS35_31580</name>
</gene>
<dbReference type="PANTHER" id="PTHR21240">
    <property type="entry name" value="2-AMINO-3-CARBOXYLMUCONATE-6-SEMIALDEHYDE DECARBOXYLASE"/>
    <property type="match status" value="1"/>
</dbReference>